<evidence type="ECO:0000256" key="1">
    <source>
        <dbReference type="ARBA" id="ARBA00004651"/>
    </source>
</evidence>
<keyword evidence="3" id="KW-1003">Cell membrane</keyword>
<organism evidence="9 10">
    <name type="scientific">Liquorilactobacillus sucicola DSM 21376 = JCM 15457</name>
    <dbReference type="NCBI Taxonomy" id="1423806"/>
    <lineage>
        <taxon>Bacteria</taxon>
        <taxon>Bacillati</taxon>
        <taxon>Bacillota</taxon>
        <taxon>Bacilli</taxon>
        <taxon>Lactobacillales</taxon>
        <taxon>Lactobacillaceae</taxon>
        <taxon>Liquorilactobacillus</taxon>
    </lineage>
</organism>
<evidence type="ECO:0000256" key="2">
    <source>
        <dbReference type="ARBA" id="ARBA00007776"/>
    </source>
</evidence>
<evidence type="ECO:0000256" key="8">
    <source>
        <dbReference type="SAM" id="Phobius"/>
    </source>
</evidence>
<evidence type="ECO:0000313" key="9">
    <source>
        <dbReference type="EMBL" id="KRN06173.1"/>
    </source>
</evidence>
<dbReference type="Proteomes" id="UP000050961">
    <property type="component" value="Unassembled WGS sequence"/>
</dbReference>
<dbReference type="eggNOG" id="COG2891">
    <property type="taxonomic scope" value="Bacteria"/>
</dbReference>
<dbReference type="NCBIfam" id="TIGR03426">
    <property type="entry name" value="shape_MreD"/>
    <property type="match status" value="1"/>
</dbReference>
<protein>
    <submittedName>
        <fullName evidence="9">Rod shape-determining protein MreD</fullName>
    </submittedName>
</protein>
<evidence type="ECO:0000256" key="3">
    <source>
        <dbReference type="ARBA" id="ARBA00022475"/>
    </source>
</evidence>
<keyword evidence="4 8" id="KW-0812">Transmembrane</keyword>
<feature type="transmembrane region" description="Helical" evidence="8">
    <location>
        <begin position="137"/>
        <end position="162"/>
    </location>
</feature>
<keyword evidence="5" id="KW-0133">Cell shape</keyword>
<reference evidence="9 10" key="1">
    <citation type="journal article" date="2015" name="Genome Announc.">
        <title>Expanding the biotechnology potential of lactobacilli through comparative genomics of 213 strains and associated genera.</title>
        <authorList>
            <person name="Sun Z."/>
            <person name="Harris H.M."/>
            <person name="McCann A."/>
            <person name="Guo C."/>
            <person name="Argimon S."/>
            <person name="Zhang W."/>
            <person name="Yang X."/>
            <person name="Jeffery I.B."/>
            <person name="Cooney J.C."/>
            <person name="Kagawa T.F."/>
            <person name="Liu W."/>
            <person name="Song Y."/>
            <person name="Salvetti E."/>
            <person name="Wrobel A."/>
            <person name="Rasinkangas P."/>
            <person name="Parkhill J."/>
            <person name="Rea M.C."/>
            <person name="O'Sullivan O."/>
            <person name="Ritari J."/>
            <person name="Douillard F.P."/>
            <person name="Paul Ross R."/>
            <person name="Yang R."/>
            <person name="Briner A.E."/>
            <person name="Felis G.E."/>
            <person name="de Vos W.M."/>
            <person name="Barrangou R."/>
            <person name="Klaenhammer T.R."/>
            <person name="Caufield P.W."/>
            <person name="Cui Y."/>
            <person name="Zhang H."/>
            <person name="O'Toole P.W."/>
        </authorList>
    </citation>
    <scope>NUCLEOTIDE SEQUENCE [LARGE SCALE GENOMIC DNA]</scope>
    <source>
        <strain evidence="9 10">DSM 21376</strain>
    </source>
</reference>
<dbReference type="InterPro" id="IPR007227">
    <property type="entry name" value="Cell_shape_determining_MreD"/>
</dbReference>
<dbReference type="STRING" id="1423806.FD15_GL001369"/>
<evidence type="ECO:0000313" key="10">
    <source>
        <dbReference type="Proteomes" id="UP000050961"/>
    </source>
</evidence>
<dbReference type="AlphaFoldDB" id="A0A023CX50"/>
<dbReference type="OrthoDB" id="2148512at2"/>
<dbReference type="PATRIC" id="fig|1423806.3.peg.1390"/>
<keyword evidence="10" id="KW-1185">Reference proteome</keyword>
<dbReference type="EMBL" id="AYZF01000013">
    <property type="protein sequence ID" value="KRN06173.1"/>
    <property type="molecule type" value="Genomic_DNA"/>
</dbReference>
<keyword evidence="6 8" id="KW-1133">Transmembrane helix</keyword>
<name>A0A023CX50_9LACO</name>
<gene>
    <name evidence="9" type="ORF">FD15_GL001369</name>
</gene>
<dbReference type="GO" id="GO:0008360">
    <property type="term" value="P:regulation of cell shape"/>
    <property type="evidence" value="ECO:0007669"/>
    <property type="project" value="UniProtKB-KW"/>
</dbReference>
<keyword evidence="7 8" id="KW-0472">Membrane</keyword>
<dbReference type="RefSeq" id="WP_034988110.1">
    <property type="nucleotide sequence ID" value="NZ_AYZF01000013.1"/>
</dbReference>
<evidence type="ECO:0000256" key="4">
    <source>
        <dbReference type="ARBA" id="ARBA00022692"/>
    </source>
</evidence>
<evidence type="ECO:0000256" key="5">
    <source>
        <dbReference type="ARBA" id="ARBA00022960"/>
    </source>
</evidence>
<dbReference type="Pfam" id="PF04093">
    <property type="entry name" value="MreD"/>
    <property type="match status" value="1"/>
</dbReference>
<sequence>MRISRMRYFFPLGLFIALFLDGALSQVFAGAMFTPTLAIESRLVLLWIVMAVCFGKIDHIILWTVFAGLVFDLYYTGIIGAFVVIMPLIVYLTKLMYRFFTPSFIVVLLIYLIDITVATVVFYWINLLIGFTNVSMAGFIGLSLGSTLAYNLAVFVLLYFPLQRFFESFSR</sequence>
<comment type="caution">
    <text evidence="9">The sequence shown here is derived from an EMBL/GenBank/DDBJ whole genome shotgun (WGS) entry which is preliminary data.</text>
</comment>
<proteinExistence type="inferred from homology"/>
<feature type="transmembrane region" description="Helical" evidence="8">
    <location>
        <begin position="104"/>
        <end position="125"/>
    </location>
</feature>
<feature type="transmembrane region" description="Helical" evidence="8">
    <location>
        <begin position="73"/>
        <end position="92"/>
    </location>
</feature>
<evidence type="ECO:0000256" key="6">
    <source>
        <dbReference type="ARBA" id="ARBA00022989"/>
    </source>
</evidence>
<dbReference type="GO" id="GO:0005886">
    <property type="term" value="C:plasma membrane"/>
    <property type="evidence" value="ECO:0007669"/>
    <property type="project" value="UniProtKB-SubCell"/>
</dbReference>
<accession>A0A023CX50</accession>
<evidence type="ECO:0000256" key="7">
    <source>
        <dbReference type="ARBA" id="ARBA00023136"/>
    </source>
</evidence>
<comment type="subcellular location">
    <subcellularLocation>
        <location evidence="1">Cell membrane</location>
        <topology evidence="1">Multi-pass membrane protein</topology>
    </subcellularLocation>
</comment>
<comment type="similarity">
    <text evidence="2">Belongs to the MreD family.</text>
</comment>